<dbReference type="RefSeq" id="WP_021759886.1">
    <property type="nucleotide sequence ID" value="NC_022444.1"/>
</dbReference>
<evidence type="ECO:0000256" key="1">
    <source>
        <dbReference type="ARBA" id="ARBA00001974"/>
    </source>
</evidence>
<dbReference type="InterPro" id="IPR036635">
    <property type="entry name" value="MurB_C_sf"/>
</dbReference>
<dbReference type="Pfam" id="PF01565">
    <property type="entry name" value="FAD_binding_4"/>
    <property type="match status" value="1"/>
</dbReference>
<accession>T2GA13</accession>
<evidence type="ECO:0000256" key="13">
    <source>
        <dbReference type="ARBA" id="ARBA00022984"/>
    </source>
</evidence>
<feature type="domain" description="FAD-binding PCMH-type" evidence="20">
    <location>
        <begin position="37"/>
        <end position="227"/>
    </location>
</feature>
<dbReference type="GO" id="GO:0009252">
    <property type="term" value="P:peptidoglycan biosynthetic process"/>
    <property type="evidence" value="ECO:0007669"/>
    <property type="project" value="UniProtKB-UniRule"/>
</dbReference>
<dbReference type="STRING" id="1121448.DGI_1249"/>
<reference evidence="21 22" key="1">
    <citation type="journal article" date="2013" name="J. Bacteriol.">
        <title>Roles of HynAB and Ech, the only two hydrogenases found in the model sulfate reducer Desulfovibrio gigas.</title>
        <authorList>
            <person name="Morais-Silva F.O."/>
            <person name="Santos C.I."/>
            <person name="Rodrigues R."/>
            <person name="Pereira I.A."/>
            <person name="Rodrigues-Pousada C."/>
        </authorList>
    </citation>
    <scope>NUCLEOTIDE SEQUENCE [LARGE SCALE GENOMIC DNA]</scope>
    <source>
        <strain evidence="22">ATCC 19364 / DSM 1382 / NCIMB 9332 / VKM B-1759</strain>
    </source>
</reference>
<dbReference type="GO" id="GO:0071555">
    <property type="term" value="P:cell wall organization"/>
    <property type="evidence" value="ECO:0007669"/>
    <property type="project" value="UniProtKB-KW"/>
</dbReference>
<dbReference type="InterPro" id="IPR011601">
    <property type="entry name" value="MurB_C"/>
</dbReference>
<dbReference type="Pfam" id="PF02873">
    <property type="entry name" value="MurB_C"/>
    <property type="match status" value="1"/>
</dbReference>
<evidence type="ECO:0000256" key="14">
    <source>
        <dbReference type="ARBA" id="ARBA00023002"/>
    </source>
</evidence>
<proteinExistence type="inferred from homology"/>
<dbReference type="PROSITE" id="PS51387">
    <property type="entry name" value="FAD_PCMH"/>
    <property type="match status" value="1"/>
</dbReference>
<dbReference type="KEGG" id="dgg:DGI_1249"/>
<keyword evidence="7 19" id="KW-0963">Cytoplasm</keyword>
<evidence type="ECO:0000256" key="3">
    <source>
        <dbReference type="ARBA" id="ARBA00004496"/>
    </source>
</evidence>
<dbReference type="InterPro" id="IPR016169">
    <property type="entry name" value="FAD-bd_PCMH_sub2"/>
</dbReference>
<keyword evidence="15 19" id="KW-0131">Cell cycle</keyword>
<evidence type="ECO:0000256" key="10">
    <source>
        <dbReference type="ARBA" id="ARBA00022827"/>
    </source>
</evidence>
<evidence type="ECO:0000256" key="11">
    <source>
        <dbReference type="ARBA" id="ARBA00022857"/>
    </source>
</evidence>
<evidence type="ECO:0000313" key="21">
    <source>
        <dbReference type="EMBL" id="AGW13103.1"/>
    </source>
</evidence>
<dbReference type="Gene3D" id="3.30.43.10">
    <property type="entry name" value="Uridine Diphospho-n-acetylenolpyruvylglucosamine Reductase, domain 2"/>
    <property type="match status" value="1"/>
</dbReference>
<dbReference type="Proteomes" id="UP000016587">
    <property type="component" value="Chromosome"/>
</dbReference>
<keyword evidence="22" id="KW-1185">Reference proteome</keyword>
<dbReference type="UniPathway" id="UPA00219"/>
<dbReference type="EMBL" id="CP006585">
    <property type="protein sequence ID" value="AGW13103.1"/>
    <property type="molecule type" value="Genomic_DNA"/>
</dbReference>
<dbReference type="Gene3D" id="3.30.465.10">
    <property type="match status" value="1"/>
</dbReference>
<reference evidence="22" key="2">
    <citation type="submission" date="2013-07" db="EMBL/GenBank/DDBJ databases">
        <authorList>
            <person name="Morais-Silva F.O."/>
            <person name="Rezende A.M."/>
            <person name="Pimentel C."/>
            <person name="Resende D.M."/>
            <person name="Santos C.I."/>
            <person name="Clemente C."/>
            <person name="de Oliveira L.M."/>
            <person name="da Silva S.M."/>
            <person name="Costa D.A."/>
            <person name="Varela-Raposo A."/>
            <person name="Horacio E.C.A."/>
            <person name="Matos M."/>
            <person name="Flores O."/>
            <person name="Ruiz J.C."/>
            <person name="Rodrigues-Pousada C."/>
        </authorList>
    </citation>
    <scope>NUCLEOTIDE SEQUENCE [LARGE SCALE GENOMIC DNA]</scope>
    <source>
        <strain evidence="22">ATCC 19364 / DSM 1382 / NCIMB 9332 / VKM B-1759</strain>
    </source>
</reference>
<dbReference type="NCBIfam" id="NF010480">
    <property type="entry name" value="PRK13905.1"/>
    <property type="match status" value="1"/>
</dbReference>
<keyword evidence="10 19" id="KW-0274">FAD</keyword>
<sequence>MTPPASPVSPLLEALSQEDIGAVRVHAPLADYCTWRMGGPADLLVEPASAAHLARILAWCREHGAPCVVIGEGSNLLFDDAGLRGVVVRLGPAFASLHIQGTRIAADAGVHVADLAWAAQRAGLAGLEHAVGIPGTLGGLVAMNGGSRRQAIGDVIVRVSAVDHTGALLDFPCVACGFGYRTSVFQRNGCIVVGAELDLPRGDPAAIKAAMEADVAEREAKFPLDLPSCGSVFKNSDAMYAAFGPPGKVIEDTQLKGLTVGQCQVSSKHANFFVNLGGASSADMLALIGEVRARVCERTGIQMECEVRYVSPQGAIMPAHDAAPQP</sequence>
<dbReference type="GO" id="GO:0005829">
    <property type="term" value="C:cytosol"/>
    <property type="evidence" value="ECO:0007669"/>
    <property type="project" value="TreeGrafter"/>
</dbReference>
<dbReference type="PANTHER" id="PTHR21071:SF4">
    <property type="entry name" value="UDP-N-ACETYLENOLPYRUVOYLGLUCOSAMINE REDUCTASE"/>
    <property type="match status" value="1"/>
</dbReference>
<evidence type="ECO:0000256" key="4">
    <source>
        <dbReference type="ARBA" id="ARBA00004752"/>
    </source>
</evidence>
<dbReference type="PANTHER" id="PTHR21071">
    <property type="entry name" value="UDP-N-ACETYLENOLPYRUVOYLGLUCOSAMINE REDUCTASE"/>
    <property type="match status" value="1"/>
</dbReference>
<keyword evidence="16 19" id="KW-0961">Cell wall biogenesis/degradation</keyword>
<dbReference type="SUPFAM" id="SSF56194">
    <property type="entry name" value="Uridine diphospho-N-Acetylenolpyruvylglucosamine reductase, MurB, C-terminal domain"/>
    <property type="match status" value="1"/>
</dbReference>
<evidence type="ECO:0000256" key="8">
    <source>
        <dbReference type="ARBA" id="ARBA00022618"/>
    </source>
</evidence>
<evidence type="ECO:0000256" key="5">
    <source>
        <dbReference type="ARBA" id="ARBA00012518"/>
    </source>
</evidence>
<dbReference type="GO" id="GO:0008360">
    <property type="term" value="P:regulation of cell shape"/>
    <property type="evidence" value="ECO:0007669"/>
    <property type="project" value="UniProtKB-KW"/>
</dbReference>
<name>T2GA13_MEGG1</name>
<protein>
    <recommendedName>
        <fullName evidence="6 19">UDP-N-acetylenolpyruvoylglucosamine reductase</fullName>
        <ecNumber evidence="5 19">1.3.1.98</ecNumber>
    </recommendedName>
    <alternativeName>
        <fullName evidence="17 19">UDP-N-acetylmuramate dehydrogenase</fullName>
    </alternativeName>
</protein>
<dbReference type="NCBIfam" id="TIGR00179">
    <property type="entry name" value="murB"/>
    <property type="match status" value="1"/>
</dbReference>
<comment type="cofactor">
    <cofactor evidence="1 19">
        <name>FAD</name>
        <dbReference type="ChEBI" id="CHEBI:57692"/>
    </cofactor>
</comment>
<evidence type="ECO:0000313" key="22">
    <source>
        <dbReference type="Proteomes" id="UP000016587"/>
    </source>
</evidence>
<evidence type="ECO:0000256" key="2">
    <source>
        <dbReference type="ARBA" id="ARBA00003921"/>
    </source>
</evidence>
<dbReference type="InterPro" id="IPR006094">
    <property type="entry name" value="Oxid_FAD_bind_N"/>
</dbReference>
<dbReference type="InterPro" id="IPR003170">
    <property type="entry name" value="MurB"/>
</dbReference>
<keyword evidence="11 19" id="KW-0521">NADP</keyword>
<dbReference type="InterPro" id="IPR036318">
    <property type="entry name" value="FAD-bd_PCMH-like_sf"/>
</dbReference>
<keyword evidence="13 19" id="KW-0573">Peptidoglycan synthesis</keyword>
<dbReference type="PATRIC" id="fig|1121448.10.peg.1244"/>
<feature type="active site" evidence="19">
    <location>
        <position position="306"/>
    </location>
</feature>
<dbReference type="AlphaFoldDB" id="T2GA13"/>
<dbReference type="GO" id="GO:0071949">
    <property type="term" value="F:FAD binding"/>
    <property type="evidence" value="ECO:0007669"/>
    <property type="project" value="InterPro"/>
</dbReference>
<evidence type="ECO:0000256" key="15">
    <source>
        <dbReference type="ARBA" id="ARBA00023306"/>
    </source>
</evidence>
<evidence type="ECO:0000256" key="16">
    <source>
        <dbReference type="ARBA" id="ARBA00023316"/>
    </source>
</evidence>
<comment type="function">
    <text evidence="2 19">Cell wall formation.</text>
</comment>
<comment type="catalytic activity">
    <reaction evidence="18 19">
        <text>UDP-N-acetyl-alpha-D-muramate + NADP(+) = UDP-N-acetyl-3-O-(1-carboxyvinyl)-alpha-D-glucosamine + NADPH + H(+)</text>
        <dbReference type="Rhea" id="RHEA:12248"/>
        <dbReference type="ChEBI" id="CHEBI:15378"/>
        <dbReference type="ChEBI" id="CHEBI:57783"/>
        <dbReference type="ChEBI" id="CHEBI:58349"/>
        <dbReference type="ChEBI" id="CHEBI:68483"/>
        <dbReference type="ChEBI" id="CHEBI:70757"/>
        <dbReference type="EC" id="1.3.1.98"/>
    </reaction>
</comment>
<evidence type="ECO:0000256" key="12">
    <source>
        <dbReference type="ARBA" id="ARBA00022960"/>
    </source>
</evidence>
<keyword evidence="9 19" id="KW-0285">Flavoprotein</keyword>
<evidence type="ECO:0000256" key="9">
    <source>
        <dbReference type="ARBA" id="ARBA00022630"/>
    </source>
</evidence>
<dbReference type="GO" id="GO:0008762">
    <property type="term" value="F:UDP-N-acetylmuramate dehydrogenase activity"/>
    <property type="evidence" value="ECO:0007669"/>
    <property type="project" value="UniProtKB-UniRule"/>
</dbReference>
<comment type="subcellular location">
    <subcellularLocation>
        <location evidence="3 19">Cytoplasm</location>
    </subcellularLocation>
</comment>
<feature type="active site" description="Proton donor" evidence="19">
    <location>
        <position position="231"/>
    </location>
</feature>
<evidence type="ECO:0000256" key="19">
    <source>
        <dbReference type="HAMAP-Rule" id="MF_00037"/>
    </source>
</evidence>
<dbReference type="HAMAP" id="MF_00037">
    <property type="entry name" value="MurB"/>
    <property type="match status" value="1"/>
</dbReference>
<keyword evidence="12 19" id="KW-0133">Cell shape</keyword>
<feature type="active site" evidence="19">
    <location>
        <position position="181"/>
    </location>
</feature>
<keyword evidence="14 19" id="KW-0560">Oxidoreductase</keyword>
<evidence type="ECO:0000259" key="20">
    <source>
        <dbReference type="PROSITE" id="PS51387"/>
    </source>
</evidence>
<dbReference type="GO" id="GO:0051301">
    <property type="term" value="P:cell division"/>
    <property type="evidence" value="ECO:0007669"/>
    <property type="project" value="UniProtKB-KW"/>
</dbReference>
<comment type="similarity">
    <text evidence="19">Belongs to the MurB family.</text>
</comment>
<evidence type="ECO:0000256" key="17">
    <source>
        <dbReference type="ARBA" id="ARBA00031026"/>
    </source>
</evidence>
<dbReference type="InterPro" id="IPR016167">
    <property type="entry name" value="FAD-bd_PCMH_sub1"/>
</dbReference>
<evidence type="ECO:0000256" key="18">
    <source>
        <dbReference type="ARBA" id="ARBA00048914"/>
    </source>
</evidence>
<dbReference type="EC" id="1.3.1.98" evidence="5 19"/>
<evidence type="ECO:0000256" key="7">
    <source>
        <dbReference type="ARBA" id="ARBA00022490"/>
    </source>
</evidence>
<dbReference type="HOGENOM" id="CLU_035304_1_1_7"/>
<dbReference type="SUPFAM" id="SSF56176">
    <property type="entry name" value="FAD-binding/transporter-associated domain-like"/>
    <property type="match status" value="1"/>
</dbReference>
<evidence type="ECO:0000256" key="6">
    <source>
        <dbReference type="ARBA" id="ARBA00015188"/>
    </source>
</evidence>
<organism evidence="21 22">
    <name type="scientific">Megalodesulfovibrio gigas (strain ATCC 19364 / DSM 1382 / NCIMB 9332 / VKM B-1759)</name>
    <name type="common">Desulfovibrio gigas</name>
    <dbReference type="NCBI Taxonomy" id="1121448"/>
    <lineage>
        <taxon>Bacteria</taxon>
        <taxon>Pseudomonadati</taxon>
        <taxon>Thermodesulfobacteriota</taxon>
        <taxon>Desulfovibrionia</taxon>
        <taxon>Desulfovibrionales</taxon>
        <taxon>Desulfovibrionaceae</taxon>
        <taxon>Megalodesulfovibrio</taxon>
    </lineage>
</organism>
<keyword evidence="8 19" id="KW-0132">Cell division</keyword>
<dbReference type="InterPro" id="IPR016166">
    <property type="entry name" value="FAD-bd_PCMH"/>
</dbReference>
<dbReference type="Gene3D" id="3.90.78.10">
    <property type="entry name" value="UDP-N-acetylenolpyruvoylglucosamine reductase, C-terminal domain"/>
    <property type="match status" value="1"/>
</dbReference>
<gene>
    <name evidence="19" type="primary">murB</name>
    <name evidence="21" type="ORF">DGI_1249</name>
</gene>
<dbReference type="eggNOG" id="COG0812">
    <property type="taxonomic scope" value="Bacteria"/>
</dbReference>
<comment type="pathway">
    <text evidence="4 19">Cell wall biogenesis; peptidoglycan biosynthesis.</text>
</comment>